<dbReference type="PANTHER" id="PTHR31859:SF1">
    <property type="entry name" value="TETRATRICOPEPTIDE REPEAT PROTEIN 39C"/>
    <property type="match status" value="1"/>
</dbReference>
<proteinExistence type="predicted"/>
<protein>
    <submittedName>
        <fullName evidence="1">Uncharacterized protein</fullName>
    </submittedName>
</protein>
<keyword evidence="2" id="KW-1185">Reference proteome</keyword>
<accession>A0A7R9QL60</accession>
<dbReference type="InterPro" id="IPR011990">
    <property type="entry name" value="TPR-like_helical_dom_sf"/>
</dbReference>
<dbReference type="SUPFAM" id="SSF48452">
    <property type="entry name" value="TPR-like"/>
    <property type="match status" value="1"/>
</dbReference>
<dbReference type="OrthoDB" id="6482300at2759"/>
<evidence type="ECO:0000313" key="1">
    <source>
        <dbReference type="EMBL" id="CAD7648880.1"/>
    </source>
</evidence>
<sequence length="301" mass="34870">MFDSGYLLASGLSHIMISHMPPKLLKIVNLIGIKGVHHIGMANVTRAAFFHALRCEWSECIKYAEFIRLGSRHSPAYTTYCEAIFRYVKSVEDNDKSEMERAVQLLRDVPSVRVRYFGKSVTLEKSAVQRAEKWANTHQCSLLPDMDLLYQWNMLSFIRGNAILLNRFMDRIMVQIDRYTSDLKTSDYLDNYLTALFYKGIIHRLSLQYTDARKCFKTVFEEEARISHEFAIPPQAVLELGLVELELNNGDEAKMWLKKCTQDYSNYTNENFVHLRAYAALRELGVSTDKQTVNQNMCLYS</sequence>
<dbReference type="EMBL" id="OC918194">
    <property type="protein sequence ID" value="CAD7648880.1"/>
    <property type="molecule type" value="Genomic_DNA"/>
</dbReference>
<dbReference type="AlphaFoldDB" id="A0A7R9QL60"/>
<gene>
    <name evidence="1" type="ORF">ONB1V03_LOCUS6981</name>
</gene>
<dbReference type="Pfam" id="PF10300">
    <property type="entry name" value="Iml2-TPR_39"/>
    <property type="match status" value="1"/>
</dbReference>
<dbReference type="Proteomes" id="UP000728032">
    <property type="component" value="Unassembled WGS sequence"/>
</dbReference>
<evidence type="ECO:0000313" key="2">
    <source>
        <dbReference type="Proteomes" id="UP000728032"/>
    </source>
</evidence>
<name>A0A7R9QL60_9ACAR</name>
<dbReference type="InterPro" id="IPR019412">
    <property type="entry name" value="IML2/TPR_39"/>
</dbReference>
<organism evidence="1">
    <name type="scientific">Oppiella nova</name>
    <dbReference type="NCBI Taxonomy" id="334625"/>
    <lineage>
        <taxon>Eukaryota</taxon>
        <taxon>Metazoa</taxon>
        <taxon>Ecdysozoa</taxon>
        <taxon>Arthropoda</taxon>
        <taxon>Chelicerata</taxon>
        <taxon>Arachnida</taxon>
        <taxon>Acari</taxon>
        <taxon>Acariformes</taxon>
        <taxon>Sarcoptiformes</taxon>
        <taxon>Oribatida</taxon>
        <taxon>Brachypylina</taxon>
        <taxon>Oppioidea</taxon>
        <taxon>Oppiidae</taxon>
        <taxon>Oppiella</taxon>
    </lineage>
</organism>
<reference evidence="1" key="1">
    <citation type="submission" date="2020-11" db="EMBL/GenBank/DDBJ databases">
        <authorList>
            <person name="Tran Van P."/>
        </authorList>
    </citation>
    <scope>NUCLEOTIDE SEQUENCE</scope>
</reference>
<dbReference type="PANTHER" id="PTHR31859">
    <property type="entry name" value="TETRATRICOPEPTIDE REPEAT PROTEIN 39 FAMILY MEMBER"/>
    <property type="match status" value="1"/>
</dbReference>
<dbReference type="EMBL" id="CAJPVJ010003369">
    <property type="protein sequence ID" value="CAG2167474.1"/>
    <property type="molecule type" value="Genomic_DNA"/>
</dbReference>